<sequence>MKIALRHIFLVKKTDELLLGRLKGYFRIINLVILNKLELIAIDVVFMADLFYERHSVVRVKAE</sequence>
<gene>
    <name evidence="1" type="ORF">CYG68_12820</name>
</gene>
<evidence type="ECO:0000313" key="1">
    <source>
        <dbReference type="EMBL" id="MBE8613281.1"/>
    </source>
</evidence>
<evidence type="ECO:0000313" key="2">
    <source>
        <dbReference type="Proteomes" id="UP000650477"/>
    </source>
</evidence>
<accession>A0A2C5SJP8</accession>
<dbReference type="EMBL" id="PKLF01000010">
    <property type="protein sequence ID" value="MBE8613281.1"/>
    <property type="molecule type" value="Genomic_DNA"/>
</dbReference>
<reference evidence="1" key="1">
    <citation type="submission" date="2017-12" db="EMBL/GenBank/DDBJ databases">
        <title>Genome sequencing and analysis.</title>
        <authorList>
            <person name="Huang Y.-T."/>
        </authorList>
    </citation>
    <scope>NUCLEOTIDE SEQUENCE</scope>
    <source>
        <strain evidence="1">VGH116</strain>
    </source>
</reference>
<dbReference type="AlphaFoldDB" id="A0A2C5SJP8"/>
<protein>
    <submittedName>
        <fullName evidence="1">Uncharacterized protein</fullName>
    </submittedName>
</protein>
<comment type="caution">
    <text evidence="1">The sequence shown here is derived from an EMBL/GenBank/DDBJ whole genome shotgun (WGS) entry which is preliminary data.</text>
</comment>
<name>A0A2C5SJP8_MORMO</name>
<organism evidence="1 2">
    <name type="scientific">Morganella morganii</name>
    <name type="common">Proteus morganii</name>
    <dbReference type="NCBI Taxonomy" id="582"/>
    <lineage>
        <taxon>Bacteria</taxon>
        <taxon>Pseudomonadati</taxon>
        <taxon>Pseudomonadota</taxon>
        <taxon>Gammaproteobacteria</taxon>
        <taxon>Enterobacterales</taxon>
        <taxon>Morganellaceae</taxon>
        <taxon>Morganella</taxon>
    </lineage>
</organism>
<dbReference type="Proteomes" id="UP000650477">
    <property type="component" value="Unassembled WGS sequence"/>
</dbReference>
<proteinExistence type="predicted"/>